<proteinExistence type="predicted"/>
<dbReference type="Proteomes" id="UP000001631">
    <property type="component" value="Unassembled WGS sequence"/>
</dbReference>
<dbReference type="RefSeq" id="XP_045288298.1">
    <property type="nucleotide sequence ID" value="XM_045430155.1"/>
</dbReference>
<dbReference type="AlphaFoldDB" id="C0NIX6"/>
<evidence type="ECO:0000313" key="1">
    <source>
        <dbReference type="EMBL" id="EEH07817.1"/>
    </source>
</evidence>
<reference evidence="1" key="1">
    <citation type="submission" date="2009-02" db="EMBL/GenBank/DDBJ databases">
        <title>The Genome Sequence of Ajellomyces capsulatus strain G186AR.</title>
        <authorList>
            <consortium name="The Broad Institute Genome Sequencing Platform"/>
            <person name="Champion M."/>
            <person name="Cuomo C."/>
            <person name="Ma L.-J."/>
            <person name="Henn M.R."/>
            <person name="Sil A."/>
            <person name="Goldman B."/>
            <person name="Young S.K."/>
            <person name="Kodira C.D."/>
            <person name="Zeng Q."/>
            <person name="Koehrsen M."/>
            <person name="Alvarado L."/>
            <person name="Berlin A."/>
            <person name="Borenstein D."/>
            <person name="Chen Z."/>
            <person name="Engels R."/>
            <person name="Freedman E."/>
            <person name="Gellesch M."/>
            <person name="Goldberg J."/>
            <person name="Griggs A."/>
            <person name="Gujja S."/>
            <person name="Heiman D."/>
            <person name="Hepburn T."/>
            <person name="Howarth C."/>
            <person name="Jen D."/>
            <person name="Larson L."/>
            <person name="Lewis B."/>
            <person name="Mehta T."/>
            <person name="Park D."/>
            <person name="Pearson M."/>
            <person name="Roberts A."/>
            <person name="Saif S."/>
            <person name="Shea T."/>
            <person name="Shenoy N."/>
            <person name="Sisk P."/>
            <person name="Stolte C."/>
            <person name="Sykes S."/>
            <person name="Walk T."/>
            <person name="White J."/>
            <person name="Yandava C."/>
            <person name="Klein B."/>
            <person name="McEwen J.G."/>
            <person name="Puccia R."/>
            <person name="Goldman G.H."/>
            <person name="Felipe M.S."/>
            <person name="Nino-Vega G."/>
            <person name="San-Blas G."/>
            <person name="Taylor J."/>
            <person name="Mendoza L."/>
            <person name="Galagan J."/>
            <person name="Nusbaum C."/>
            <person name="Birren B."/>
        </authorList>
    </citation>
    <scope>NUCLEOTIDE SEQUENCE</scope>
    <source>
        <strain evidence="1">G186AR</strain>
    </source>
</reference>
<evidence type="ECO:0000313" key="2">
    <source>
        <dbReference type="Proteomes" id="UP000001631"/>
    </source>
</evidence>
<organism evidence="1 2">
    <name type="scientific">Ajellomyces capsulatus (strain G186AR / H82 / ATCC MYA-2454 / RMSCC 2432)</name>
    <name type="common">Darling's disease fungus</name>
    <name type="synonym">Histoplasma capsulatum</name>
    <dbReference type="NCBI Taxonomy" id="447093"/>
    <lineage>
        <taxon>Eukaryota</taxon>
        <taxon>Fungi</taxon>
        <taxon>Dikarya</taxon>
        <taxon>Ascomycota</taxon>
        <taxon>Pezizomycotina</taxon>
        <taxon>Eurotiomycetes</taxon>
        <taxon>Eurotiomycetidae</taxon>
        <taxon>Onygenales</taxon>
        <taxon>Ajellomycetaceae</taxon>
        <taxon>Histoplasma</taxon>
    </lineage>
</organism>
<gene>
    <name evidence="1" type="ORF">HCBG_03106</name>
</gene>
<protein>
    <submittedName>
        <fullName evidence="1">Uncharacterized protein</fullName>
    </submittedName>
</protein>
<keyword evidence="2" id="KW-1185">Reference proteome</keyword>
<name>C0NIX6_AJECG</name>
<dbReference type="HOGENOM" id="CLU_2222457_0_0_1"/>
<sequence>MPSRPLLYNSVIQGGFGLGGIQYNHVIQRGSFTSLFNHVPWDKSQTWSSDHLVFHFHQPAAQCHFFPQLLLPQFLWSKRSRLLLVCLFTSQIATPPSQLTSQLLSP</sequence>
<dbReference type="InParanoid" id="C0NIX6"/>
<accession>C0NIX6</accession>
<dbReference type="GeneID" id="69036122"/>
<dbReference type="EMBL" id="GG663366">
    <property type="protein sequence ID" value="EEH07817.1"/>
    <property type="molecule type" value="Genomic_DNA"/>
</dbReference>